<feature type="coiled-coil region" evidence="1">
    <location>
        <begin position="265"/>
        <end position="304"/>
    </location>
</feature>
<dbReference type="PANTHER" id="PTHR35381:SF1">
    <property type="entry name" value="EF-HAND DOMAIN-CONTAINING PROTEIN"/>
    <property type="match status" value="1"/>
</dbReference>
<evidence type="ECO:0000313" key="2">
    <source>
        <dbReference type="EMBL" id="OMJ66471.1"/>
    </source>
</evidence>
<evidence type="ECO:0000256" key="1">
    <source>
        <dbReference type="SAM" id="Coils"/>
    </source>
</evidence>
<name>A0A1R2APM5_9CILI</name>
<dbReference type="AlphaFoldDB" id="A0A1R2APM5"/>
<organism evidence="2 3">
    <name type="scientific">Stentor coeruleus</name>
    <dbReference type="NCBI Taxonomy" id="5963"/>
    <lineage>
        <taxon>Eukaryota</taxon>
        <taxon>Sar</taxon>
        <taxon>Alveolata</taxon>
        <taxon>Ciliophora</taxon>
        <taxon>Postciliodesmatophora</taxon>
        <taxon>Heterotrichea</taxon>
        <taxon>Heterotrichida</taxon>
        <taxon>Stentoridae</taxon>
        <taxon>Stentor</taxon>
    </lineage>
</organism>
<keyword evidence="1" id="KW-0175">Coiled coil</keyword>
<keyword evidence="3" id="KW-1185">Reference proteome</keyword>
<protein>
    <submittedName>
        <fullName evidence="2">Uncharacterized protein</fullName>
    </submittedName>
</protein>
<comment type="caution">
    <text evidence="2">The sequence shown here is derived from an EMBL/GenBank/DDBJ whole genome shotgun (WGS) entry which is preliminary data.</text>
</comment>
<dbReference type="PANTHER" id="PTHR35381">
    <property type="entry name" value="EF-HAND DOMAIN-CONTAINING PROTEIN"/>
    <property type="match status" value="1"/>
</dbReference>
<dbReference type="Proteomes" id="UP000187209">
    <property type="component" value="Unassembled WGS sequence"/>
</dbReference>
<dbReference type="EMBL" id="MPUH01001710">
    <property type="protein sequence ID" value="OMJ66471.1"/>
    <property type="molecule type" value="Genomic_DNA"/>
</dbReference>
<gene>
    <name evidence="2" type="ORF">SteCoe_36670</name>
</gene>
<accession>A0A1R2APM5</accession>
<evidence type="ECO:0000313" key="3">
    <source>
        <dbReference type="Proteomes" id="UP000187209"/>
    </source>
</evidence>
<sequence length="361" mass="41972">MKENLILTIDLGASKADILLTPDSNPKILANEFCMRNNLNNDIERALHLYLLRKFFLPLKNSIPPESNFKEKPKDHPILEDCSCIDSAFSSESTHTQSKTPTFISSPSTGANFDEFALPGERLYNKAIEALKLLNEKEIQKNEDPKESISAIPYRSSSGKLRSNIKIEDSLMNRAQKSRARLEKKKIMYANEKYKECSFQPIINSDSRIITRTPSKNRNILLYENYKEHQEKLVKKSVKLLREQCPFTPKIKSTIVDKPDASKTAERLIQFKKNSEKNLERLRAERLIQFKKNSEKNLERLRQEKLAKELYDPETGDALFQPQLFRTGFQEKRNLPVWEELYEKRRNGTNSPFSKSNNKRK</sequence>
<dbReference type="OrthoDB" id="313506at2759"/>
<reference evidence="2 3" key="1">
    <citation type="submission" date="2016-11" db="EMBL/GenBank/DDBJ databases">
        <title>The macronuclear genome of Stentor coeruleus: a giant cell with tiny introns.</title>
        <authorList>
            <person name="Slabodnick M."/>
            <person name="Ruby J.G."/>
            <person name="Reiff S.B."/>
            <person name="Swart E.C."/>
            <person name="Gosai S."/>
            <person name="Prabakaran S."/>
            <person name="Witkowska E."/>
            <person name="Larue G.E."/>
            <person name="Fisher S."/>
            <person name="Freeman R.M."/>
            <person name="Gunawardena J."/>
            <person name="Chu W."/>
            <person name="Stover N.A."/>
            <person name="Gregory B.D."/>
            <person name="Nowacki M."/>
            <person name="Derisi J."/>
            <person name="Roy S.W."/>
            <person name="Marshall W.F."/>
            <person name="Sood P."/>
        </authorList>
    </citation>
    <scope>NUCLEOTIDE SEQUENCE [LARGE SCALE GENOMIC DNA]</scope>
    <source>
        <strain evidence="2">WM001</strain>
    </source>
</reference>
<proteinExistence type="predicted"/>